<accession>A0AAW3JSP8</accession>
<dbReference type="Proteomes" id="UP000050833">
    <property type="component" value="Unassembled WGS sequence"/>
</dbReference>
<proteinExistence type="predicted"/>
<comment type="caution">
    <text evidence="1">The sequence shown here is derived from an EMBL/GenBank/DDBJ whole genome shotgun (WGS) entry which is preliminary data.</text>
</comment>
<protein>
    <submittedName>
        <fullName evidence="1">Uncharacterized protein</fullName>
    </submittedName>
</protein>
<dbReference type="AlphaFoldDB" id="A0AAW3JSP8"/>
<keyword evidence="2" id="KW-1185">Reference proteome</keyword>
<sequence>MHLNKLTKTIDYAKAKMESLFTVKAKNTQINKELKNTTDLIIAQRKAASKYQGYVDKLAKNATKGKKGLKQSEVNKYIKLIKNGSLTKDAIKSIKNEKLKTFVENYQTYHDKAVDAKKAVQENIAFV</sequence>
<organism evidence="1 2">
    <name type="scientific">Butyribacter intestini</name>
    <dbReference type="NCBI Taxonomy" id="1703332"/>
    <lineage>
        <taxon>Bacteria</taxon>
        <taxon>Bacillati</taxon>
        <taxon>Bacillota</taxon>
        <taxon>Clostridia</taxon>
        <taxon>Lachnospirales</taxon>
        <taxon>Lachnospiraceae</taxon>
        <taxon>Butyribacter</taxon>
    </lineage>
</organism>
<evidence type="ECO:0000313" key="2">
    <source>
        <dbReference type="Proteomes" id="UP000050833"/>
    </source>
</evidence>
<evidence type="ECO:0000313" key="1">
    <source>
        <dbReference type="EMBL" id="KQC84689.1"/>
    </source>
</evidence>
<dbReference type="EMBL" id="LLKB01000005">
    <property type="protein sequence ID" value="KQC84689.1"/>
    <property type="molecule type" value="Genomic_DNA"/>
</dbReference>
<reference evidence="1 2" key="1">
    <citation type="submission" date="2015-10" db="EMBL/GenBank/DDBJ databases">
        <title>Butyribacter intestini gen. nov., sp. nov., a butyric acid-producing bacterium of the family Lachnospiraceae isolated from the human faeces.</title>
        <authorList>
            <person name="Zou Y."/>
            <person name="Xue W."/>
            <person name="Luo G."/>
            <person name="Lv M."/>
        </authorList>
    </citation>
    <scope>NUCLEOTIDE SEQUENCE [LARGE SCALE GENOMIC DNA]</scope>
    <source>
        <strain evidence="1 2">TF01-11</strain>
    </source>
</reference>
<gene>
    <name evidence="1" type="ORF">APZ18_08120</name>
</gene>
<name>A0AAW3JSP8_9FIRM</name>